<accession>A0A0A9F5P3</accession>
<protein>
    <submittedName>
        <fullName evidence="1">Uncharacterized protein</fullName>
    </submittedName>
</protein>
<sequence length="54" mass="6060">MVGIKYQRRKKKAQNTEVTQGWSLLGVFVGFESVCLEIELEISSVCLEIGLEIS</sequence>
<evidence type="ECO:0000313" key="1">
    <source>
        <dbReference type="EMBL" id="JAE06529.1"/>
    </source>
</evidence>
<organism evidence="1">
    <name type="scientific">Arundo donax</name>
    <name type="common">Giant reed</name>
    <name type="synonym">Donax arundinaceus</name>
    <dbReference type="NCBI Taxonomy" id="35708"/>
    <lineage>
        <taxon>Eukaryota</taxon>
        <taxon>Viridiplantae</taxon>
        <taxon>Streptophyta</taxon>
        <taxon>Embryophyta</taxon>
        <taxon>Tracheophyta</taxon>
        <taxon>Spermatophyta</taxon>
        <taxon>Magnoliopsida</taxon>
        <taxon>Liliopsida</taxon>
        <taxon>Poales</taxon>
        <taxon>Poaceae</taxon>
        <taxon>PACMAD clade</taxon>
        <taxon>Arundinoideae</taxon>
        <taxon>Arundineae</taxon>
        <taxon>Arundo</taxon>
    </lineage>
</organism>
<dbReference type="AlphaFoldDB" id="A0A0A9F5P3"/>
<name>A0A0A9F5P3_ARUDO</name>
<reference evidence="1" key="2">
    <citation type="journal article" date="2015" name="Data Brief">
        <title>Shoot transcriptome of the giant reed, Arundo donax.</title>
        <authorList>
            <person name="Barrero R.A."/>
            <person name="Guerrero F.D."/>
            <person name="Moolhuijzen P."/>
            <person name="Goolsby J.A."/>
            <person name="Tidwell J."/>
            <person name="Bellgard S.E."/>
            <person name="Bellgard M.I."/>
        </authorList>
    </citation>
    <scope>NUCLEOTIDE SEQUENCE</scope>
    <source>
        <tissue evidence="1">Shoot tissue taken approximately 20 cm above the soil surface</tissue>
    </source>
</reference>
<proteinExistence type="predicted"/>
<dbReference type="EMBL" id="GBRH01191367">
    <property type="protein sequence ID" value="JAE06529.1"/>
    <property type="molecule type" value="Transcribed_RNA"/>
</dbReference>
<reference evidence="1" key="1">
    <citation type="submission" date="2014-09" db="EMBL/GenBank/DDBJ databases">
        <authorList>
            <person name="Magalhaes I.L.F."/>
            <person name="Oliveira U."/>
            <person name="Santos F.R."/>
            <person name="Vidigal T.H.D.A."/>
            <person name="Brescovit A.D."/>
            <person name="Santos A.J."/>
        </authorList>
    </citation>
    <scope>NUCLEOTIDE SEQUENCE</scope>
    <source>
        <tissue evidence="1">Shoot tissue taken approximately 20 cm above the soil surface</tissue>
    </source>
</reference>